<dbReference type="OrthoDB" id="437173at2759"/>
<protein>
    <submittedName>
        <fullName evidence="3">Uncharacterized protein</fullName>
    </submittedName>
</protein>
<feature type="region of interest" description="Disordered" evidence="2">
    <location>
        <begin position="187"/>
        <end position="213"/>
    </location>
</feature>
<feature type="region of interest" description="Disordered" evidence="2">
    <location>
        <begin position="1"/>
        <end position="21"/>
    </location>
</feature>
<name>A0A1Q9DDA9_SYMMI</name>
<proteinExistence type="predicted"/>
<evidence type="ECO:0000313" key="4">
    <source>
        <dbReference type="Proteomes" id="UP000186817"/>
    </source>
</evidence>
<organism evidence="3 4">
    <name type="scientific">Symbiodinium microadriaticum</name>
    <name type="common">Dinoflagellate</name>
    <name type="synonym">Zooxanthella microadriatica</name>
    <dbReference type="NCBI Taxonomy" id="2951"/>
    <lineage>
        <taxon>Eukaryota</taxon>
        <taxon>Sar</taxon>
        <taxon>Alveolata</taxon>
        <taxon>Dinophyceae</taxon>
        <taxon>Suessiales</taxon>
        <taxon>Symbiodiniaceae</taxon>
        <taxon>Symbiodinium</taxon>
    </lineage>
</organism>
<dbReference type="AlphaFoldDB" id="A0A1Q9DDA9"/>
<accession>A0A1Q9DDA9</accession>
<reference evidence="3 4" key="1">
    <citation type="submission" date="2016-02" db="EMBL/GenBank/DDBJ databases">
        <title>Genome analysis of coral dinoflagellate symbionts highlights evolutionary adaptations to a symbiotic lifestyle.</title>
        <authorList>
            <person name="Aranda M."/>
            <person name="Li Y."/>
            <person name="Liew Y.J."/>
            <person name="Baumgarten S."/>
            <person name="Simakov O."/>
            <person name="Wilson M."/>
            <person name="Piel J."/>
            <person name="Ashoor H."/>
            <person name="Bougouffa S."/>
            <person name="Bajic V.B."/>
            <person name="Ryu T."/>
            <person name="Ravasi T."/>
            <person name="Bayer T."/>
            <person name="Micklem G."/>
            <person name="Kim H."/>
            <person name="Bhak J."/>
            <person name="Lajeunesse T.C."/>
            <person name="Voolstra C.R."/>
        </authorList>
    </citation>
    <scope>NUCLEOTIDE SEQUENCE [LARGE SCALE GENOMIC DNA]</scope>
    <source>
        <strain evidence="3 4">CCMP2467</strain>
    </source>
</reference>
<sequence length="213" mass="24039">MALPGEAGRMPEEMSPNDLEREIATTEETVQALRGALEQAEARLLTLRAAQRRRSKGDEVAGKSPSQKIHAQFGKFGNWLAKQSEILLQQAEAADEQEAALRRAAIQKKEDGAEAALRSEADFHSAQVVRQHVLKFLDSHAAEESSDHEGLFFRWLRDFHSEYDETWFEQNLMRIDLAFRQMFEAAVAEHQKQPGPSRSTAACPGPEKSKKRR</sequence>
<feature type="coiled-coil region" evidence="1">
    <location>
        <begin position="23"/>
        <end position="50"/>
    </location>
</feature>
<evidence type="ECO:0000313" key="3">
    <source>
        <dbReference type="EMBL" id="OLP93203.1"/>
    </source>
</evidence>
<keyword evidence="1" id="KW-0175">Coiled coil</keyword>
<comment type="caution">
    <text evidence="3">The sequence shown here is derived from an EMBL/GenBank/DDBJ whole genome shotgun (WGS) entry which is preliminary data.</text>
</comment>
<dbReference type="Proteomes" id="UP000186817">
    <property type="component" value="Unassembled WGS sequence"/>
</dbReference>
<evidence type="ECO:0000256" key="2">
    <source>
        <dbReference type="SAM" id="MobiDB-lite"/>
    </source>
</evidence>
<gene>
    <name evidence="3" type="ORF">AK812_SmicGene24928</name>
</gene>
<evidence type="ECO:0000256" key="1">
    <source>
        <dbReference type="SAM" id="Coils"/>
    </source>
</evidence>
<keyword evidence="4" id="KW-1185">Reference proteome</keyword>
<dbReference type="EMBL" id="LSRX01000591">
    <property type="protein sequence ID" value="OLP93203.1"/>
    <property type="molecule type" value="Genomic_DNA"/>
</dbReference>